<dbReference type="EMBL" id="JARUXG010000024">
    <property type="protein sequence ID" value="MDG6783534.1"/>
    <property type="molecule type" value="Genomic_DNA"/>
</dbReference>
<proteinExistence type="predicted"/>
<protein>
    <recommendedName>
        <fullName evidence="2">LLM class flavin-dependent oxidoreductase</fullName>
    </recommendedName>
</protein>
<gene>
    <name evidence="1" type="ORF">QBL07_22235</name>
</gene>
<name>A0AAW6RC32_GORRU</name>
<accession>A0AAW6RC32</accession>
<dbReference type="AlphaFoldDB" id="A0AAW6RC32"/>
<sequence length="48" mass="5370">MTDYGQPLRFGFFPSPRADRVGHLLRLVDVAEASGLGLVSVQDHPYQR</sequence>
<reference evidence="1" key="1">
    <citation type="submission" date="2023-04" db="EMBL/GenBank/DDBJ databases">
        <title>Characterization and analysis of the complete genome of Gordonia rubripertincta 112, the degrader of aromatic and aliphatic compounds.</title>
        <authorList>
            <person name="Frantsuzova E."/>
            <person name="Bogun A."/>
            <person name="Delegan Y."/>
        </authorList>
    </citation>
    <scope>NUCLEOTIDE SEQUENCE</scope>
    <source>
        <strain evidence="1">112</strain>
    </source>
</reference>
<evidence type="ECO:0008006" key="2">
    <source>
        <dbReference type="Google" id="ProtNLM"/>
    </source>
</evidence>
<dbReference type="RefSeq" id="WP_005195481.1">
    <property type="nucleotide sequence ID" value="NZ_CP136136.1"/>
</dbReference>
<organism evidence="1">
    <name type="scientific">Gordonia rubripertincta</name>
    <name type="common">Rhodococcus corallinus</name>
    <dbReference type="NCBI Taxonomy" id="36822"/>
    <lineage>
        <taxon>Bacteria</taxon>
        <taxon>Bacillati</taxon>
        <taxon>Actinomycetota</taxon>
        <taxon>Actinomycetes</taxon>
        <taxon>Mycobacteriales</taxon>
        <taxon>Gordoniaceae</taxon>
        <taxon>Gordonia</taxon>
    </lineage>
</organism>
<comment type="caution">
    <text evidence="1">The sequence shown here is derived from an EMBL/GenBank/DDBJ whole genome shotgun (WGS) entry which is preliminary data.</text>
</comment>
<evidence type="ECO:0000313" key="1">
    <source>
        <dbReference type="EMBL" id="MDG6783534.1"/>
    </source>
</evidence>